<keyword evidence="8" id="KW-1015">Disulfide bond</keyword>
<evidence type="ECO:0000313" key="14">
    <source>
        <dbReference type="Ensembl" id="ENSMALP00000003449.1"/>
    </source>
</evidence>
<evidence type="ECO:0000256" key="7">
    <source>
        <dbReference type="ARBA" id="ARBA00023136"/>
    </source>
</evidence>
<comment type="subcellular location">
    <subcellularLocation>
        <location evidence="1">Membrane</location>
        <topology evidence="1">Single-pass type I membrane protein</topology>
    </subcellularLocation>
</comment>
<keyword evidence="6" id="KW-1064">Adaptive immunity</keyword>
<feature type="signal peptide" evidence="12">
    <location>
        <begin position="1"/>
        <end position="18"/>
    </location>
</feature>
<dbReference type="PROSITE" id="PS50835">
    <property type="entry name" value="IG_LIKE"/>
    <property type="match status" value="1"/>
</dbReference>
<keyword evidence="9" id="KW-0325">Glycoprotein</keyword>
<dbReference type="PANTHER" id="PTHR11292:SF7">
    <property type="entry name" value="T-CELL SURFACE GLYCOPROTEIN CD8 BETA CHAIN-RELATED"/>
    <property type="match status" value="1"/>
</dbReference>
<dbReference type="Ensembl" id="ENSMALT00000003540.1">
    <property type="protein sequence ID" value="ENSMALP00000003449.1"/>
    <property type="gene ID" value="ENSMALG00000002523.1"/>
</dbReference>
<keyword evidence="15" id="KW-1185">Reference proteome</keyword>
<reference evidence="14" key="2">
    <citation type="submission" date="2025-09" db="UniProtKB">
        <authorList>
            <consortium name="Ensembl"/>
        </authorList>
    </citation>
    <scope>IDENTIFICATION</scope>
</reference>
<evidence type="ECO:0000256" key="4">
    <source>
        <dbReference type="ARBA" id="ARBA00022859"/>
    </source>
</evidence>
<dbReference type="STRING" id="43700.ENSMALP00000003449"/>
<dbReference type="Proteomes" id="UP000261600">
    <property type="component" value="Unplaced"/>
</dbReference>
<dbReference type="InterPro" id="IPR036179">
    <property type="entry name" value="Ig-like_dom_sf"/>
</dbReference>
<name>A0A3Q3IJ34_MONAL</name>
<dbReference type="GeneID" id="109956168"/>
<dbReference type="GO" id="GO:0015026">
    <property type="term" value="F:coreceptor activity"/>
    <property type="evidence" value="ECO:0007669"/>
    <property type="project" value="InterPro"/>
</dbReference>
<dbReference type="GO" id="GO:0016020">
    <property type="term" value="C:membrane"/>
    <property type="evidence" value="ECO:0007669"/>
    <property type="project" value="UniProtKB-SubCell"/>
</dbReference>
<dbReference type="SUPFAM" id="SSF48726">
    <property type="entry name" value="Immunoglobulin"/>
    <property type="match status" value="1"/>
</dbReference>
<dbReference type="InterPro" id="IPR013783">
    <property type="entry name" value="Ig-like_fold"/>
</dbReference>
<dbReference type="Pfam" id="PF07686">
    <property type="entry name" value="V-set"/>
    <property type="match status" value="1"/>
</dbReference>
<feature type="domain" description="Ig-like" evidence="13">
    <location>
        <begin position="5"/>
        <end position="128"/>
    </location>
</feature>
<dbReference type="InterPro" id="IPR007110">
    <property type="entry name" value="Ig-like_dom"/>
</dbReference>
<keyword evidence="7 11" id="KW-0472">Membrane</keyword>
<dbReference type="GO" id="GO:0009986">
    <property type="term" value="C:cell surface"/>
    <property type="evidence" value="ECO:0007669"/>
    <property type="project" value="TreeGrafter"/>
</dbReference>
<protein>
    <recommendedName>
        <fullName evidence="13">Ig-like domain-containing protein</fullName>
    </recommendedName>
</protein>
<evidence type="ECO:0000256" key="3">
    <source>
        <dbReference type="ARBA" id="ARBA00022729"/>
    </source>
</evidence>
<dbReference type="PANTHER" id="PTHR11292">
    <property type="entry name" value="T-CELL SURFACE GLYCOPROTEIN CD8 BETA CHAIN"/>
    <property type="match status" value="1"/>
</dbReference>
<dbReference type="KEGG" id="malb:109956168"/>
<keyword evidence="2 11" id="KW-0812">Transmembrane</keyword>
<evidence type="ECO:0000256" key="11">
    <source>
        <dbReference type="SAM" id="Phobius"/>
    </source>
</evidence>
<dbReference type="GO" id="GO:0002250">
    <property type="term" value="P:adaptive immune response"/>
    <property type="evidence" value="ECO:0007669"/>
    <property type="project" value="UniProtKB-KW"/>
</dbReference>
<dbReference type="OrthoDB" id="9394844at2759"/>
<sequence>MILLPLVWIMLTVSLCRTAGSSQILLQDSISVLYPKIPSTETLECDCGDITCDSVYWFRSISNQSKIQFLGRCNNADRVNYGAGVNEARFKFNKRGSSSFVLRIINVTEIDTGIYSCVVKEKSNMELWKAGTLLLPGVTPPTPPPKIKPKPPVKPVCSCSNEEISQDGCGSLVLWPLVGLITGLALALVCTLYYFSRLPKKCRHHFVKRR</sequence>
<evidence type="ECO:0000256" key="9">
    <source>
        <dbReference type="ARBA" id="ARBA00023180"/>
    </source>
</evidence>
<dbReference type="CTD" id="926"/>
<keyword evidence="3 12" id="KW-0732">Signal</keyword>
<evidence type="ECO:0000259" key="13">
    <source>
        <dbReference type="PROSITE" id="PS50835"/>
    </source>
</evidence>
<dbReference type="Gene3D" id="2.60.40.10">
    <property type="entry name" value="Immunoglobulins"/>
    <property type="match status" value="1"/>
</dbReference>
<evidence type="ECO:0000256" key="12">
    <source>
        <dbReference type="SAM" id="SignalP"/>
    </source>
</evidence>
<evidence type="ECO:0000256" key="10">
    <source>
        <dbReference type="ARBA" id="ARBA00023319"/>
    </source>
</evidence>
<dbReference type="AlphaFoldDB" id="A0A3Q3IJ34"/>
<keyword evidence="4" id="KW-0391">Immunity</keyword>
<evidence type="ECO:0000313" key="15">
    <source>
        <dbReference type="Proteomes" id="UP000261600"/>
    </source>
</evidence>
<dbReference type="RefSeq" id="XP_020448744.1">
    <property type="nucleotide sequence ID" value="XM_020593088.1"/>
</dbReference>
<dbReference type="InterPro" id="IPR013106">
    <property type="entry name" value="Ig_V-set"/>
</dbReference>
<organism evidence="14 15">
    <name type="scientific">Monopterus albus</name>
    <name type="common">Swamp eel</name>
    <dbReference type="NCBI Taxonomy" id="43700"/>
    <lineage>
        <taxon>Eukaryota</taxon>
        <taxon>Metazoa</taxon>
        <taxon>Chordata</taxon>
        <taxon>Craniata</taxon>
        <taxon>Vertebrata</taxon>
        <taxon>Euteleostomi</taxon>
        <taxon>Actinopterygii</taxon>
        <taxon>Neopterygii</taxon>
        <taxon>Teleostei</taxon>
        <taxon>Neoteleostei</taxon>
        <taxon>Acanthomorphata</taxon>
        <taxon>Anabantaria</taxon>
        <taxon>Synbranchiformes</taxon>
        <taxon>Synbranchidae</taxon>
        <taxon>Monopterus</taxon>
    </lineage>
</organism>
<evidence type="ECO:0000256" key="8">
    <source>
        <dbReference type="ARBA" id="ARBA00023157"/>
    </source>
</evidence>
<evidence type="ECO:0000256" key="2">
    <source>
        <dbReference type="ARBA" id="ARBA00022692"/>
    </source>
</evidence>
<evidence type="ECO:0000256" key="1">
    <source>
        <dbReference type="ARBA" id="ARBA00004479"/>
    </source>
</evidence>
<proteinExistence type="predicted"/>
<evidence type="ECO:0000256" key="6">
    <source>
        <dbReference type="ARBA" id="ARBA00023130"/>
    </source>
</evidence>
<dbReference type="InterPro" id="IPR042414">
    <property type="entry name" value="CD8B"/>
</dbReference>
<dbReference type="GO" id="GO:0042288">
    <property type="term" value="F:MHC class I protein binding"/>
    <property type="evidence" value="ECO:0007669"/>
    <property type="project" value="InterPro"/>
</dbReference>
<reference evidence="14" key="1">
    <citation type="submission" date="2025-08" db="UniProtKB">
        <authorList>
            <consortium name="Ensembl"/>
        </authorList>
    </citation>
    <scope>IDENTIFICATION</scope>
</reference>
<keyword evidence="10" id="KW-0393">Immunoglobulin domain</keyword>
<feature type="transmembrane region" description="Helical" evidence="11">
    <location>
        <begin position="173"/>
        <end position="195"/>
    </location>
</feature>
<accession>A0A3Q3IJ34</accession>
<evidence type="ECO:0000256" key="5">
    <source>
        <dbReference type="ARBA" id="ARBA00022989"/>
    </source>
</evidence>
<feature type="chain" id="PRO_5018536058" description="Ig-like domain-containing protein" evidence="12">
    <location>
        <begin position="19"/>
        <end position="210"/>
    </location>
</feature>
<dbReference type="GO" id="GO:0050776">
    <property type="term" value="P:regulation of immune response"/>
    <property type="evidence" value="ECO:0007669"/>
    <property type="project" value="InterPro"/>
</dbReference>
<keyword evidence="5 11" id="KW-1133">Transmembrane helix</keyword>